<dbReference type="CDD" id="cd00371">
    <property type="entry name" value="HMA"/>
    <property type="match status" value="1"/>
</dbReference>
<evidence type="ECO:0000256" key="3">
    <source>
        <dbReference type="ARBA" id="ARBA00023008"/>
    </source>
</evidence>
<dbReference type="PANTHER" id="PTHR46594:SF4">
    <property type="entry name" value="P-TYPE CATION-TRANSPORTING ATPASE"/>
    <property type="match status" value="1"/>
</dbReference>
<name>A0ABZ2SQN9_9ENTE</name>
<dbReference type="PANTHER" id="PTHR46594">
    <property type="entry name" value="P-TYPE CATION-TRANSPORTING ATPASE"/>
    <property type="match status" value="1"/>
</dbReference>
<gene>
    <name evidence="5" type="ORF">DOK78_002748</name>
</gene>
<keyword evidence="6" id="KW-1185">Reference proteome</keyword>
<dbReference type="EMBL" id="CP147251">
    <property type="protein sequence ID" value="WYJ78092.1"/>
    <property type="molecule type" value="Genomic_DNA"/>
</dbReference>
<reference evidence="5 6" key="1">
    <citation type="submission" date="2024-03" db="EMBL/GenBank/DDBJ databases">
        <title>The Genome Sequence of Enterococcus sp. DIV2402.</title>
        <authorList>
            <consortium name="The Broad Institute Genomics Platform"/>
            <consortium name="The Broad Institute Microbial Omics Core"/>
            <consortium name="The Broad Institute Genomic Center for Infectious Diseases"/>
            <person name="Earl A."/>
            <person name="Manson A."/>
            <person name="Gilmore M."/>
            <person name="Schwartman J."/>
            <person name="Shea T."/>
            <person name="Abouelleil A."/>
            <person name="Cao P."/>
            <person name="Chapman S."/>
            <person name="Cusick C."/>
            <person name="Young S."/>
            <person name="Neafsey D."/>
            <person name="Nusbaum C."/>
            <person name="Birren B."/>
        </authorList>
    </citation>
    <scope>NUCLEOTIDE SEQUENCE [LARGE SCALE GENOMIC DNA]</scope>
    <source>
        <strain evidence="5 6">DIV2402</strain>
    </source>
</reference>
<organism evidence="5 6">
    <name type="scientific">Candidatus Enterococcus lowellii</name>
    <dbReference type="NCBI Taxonomy" id="2230877"/>
    <lineage>
        <taxon>Bacteria</taxon>
        <taxon>Bacillati</taxon>
        <taxon>Bacillota</taxon>
        <taxon>Bacilli</taxon>
        <taxon>Lactobacillales</taxon>
        <taxon>Enterococcaceae</taxon>
        <taxon>Enterococcus</taxon>
    </lineage>
</organism>
<protein>
    <recommendedName>
        <fullName evidence="1">Copper chaperone CopZ</fullName>
    </recommendedName>
</protein>
<dbReference type="SUPFAM" id="SSF55008">
    <property type="entry name" value="HMA, heavy metal-associated domain"/>
    <property type="match status" value="1"/>
</dbReference>
<evidence type="ECO:0000259" key="4">
    <source>
        <dbReference type="PROSITE" id="PS50846"/>
    </source>
</evidence>
<evidence type="ECO:0000256" key="1">
    <source>
        <dbReference type="ARBA" id="ARBA00015313"/>
    </source>
</evidence>
<dbReference type="NCBIfam" id="NF033794">
    <property type="entry name" value="chaper_CopZ_Eh"/>
    <property type="match status" value="1"/>
</dbReference>
<dbReference type="InterPro" id="IPR006121">
    <property type="entry name" value="HMA_dom"/>
</dbReference>
<feature type="domain" description="HMA" evidence="4">
    <location>
        <begin position="1"/>
        <end position="67"/>
    </location>
</feature>
<evidence type="ECO:0000256" key="2">
    <source>
        <dbReference type="ARBA" id="ARBA00022723"/>
    </source>
</evidence>
<dbReference type="Pfam" id="PF00403">
    <property type="entry name" value="HMA"/>
    <property type="match status" value="1"/>
</dbReference>
<keyword evidence="2" id="KW-0479">Metal-binding</keyword>
<accession>A0ABZ2SQN9</accession>
<dbReference type="PROSITE" id="PS50846">
    <property type="entry name" value="HMA_2"/>
    <property type="match status" value="1"/>
</dbReference>
<proteinExistence type="predicted"/>
<sequence>MKQKFAIKGMSCDHCANRVETAINELPGIQKTKIHLKKGQGVVKFDEAQVSANEIAEKVSAIGYETTID</sequence>
<dbReference type="NCBIfam" id="TIGR00003">
    <property type="entry name" value="copper ion binding protein"/>
    <property type="match status" value="1"/>
</dbReference>
<dbReference type="InterPro" id="IPR006122">
    <property type="entry name" value="HMA_Cu_ion-bd"/>
</dbReference>
<dbReference type="InterPro" id="IPR017969">
    <property type="entry name" value="Heavy-metal-associated_CS"/>
</dbReference>
<evidence type="ECO:0000313" key="6">
    <source>
        <dbReference type="Proteomes" id="UP000664701"/>
    </source>
</evidence>
<dbReference type="RefSeq" id="WP_207941740.1">
    <property type="nucleotide sequence ID" value="NZ_CP147251.1"/>
</dbReference>
<keyword evidence="3" id="KW-0186">Copper</keyword>
<dbReference type="PROSITE" id="PS01047">
    <property type="entry name" value="HMA_1"/>
    <property type="match status" value="1"/>
</dbReference>
<evidence type="ECO:0000313" key="5">
    <source>
        <dbReference type="EMBL" id="WYJ78092.1"/>
    </source>
</evidence>
<dbReference type="Gene3D" id="3.30.70.100">
    <property type="match status" value="1"/>
</dbReference>
<dbReference type="InterPro" id="IPR036163">
    <property type="entry name" value="HMA_dom_sf"/>
</dbReference>
<dbReference type="Proteomes" id="UP000664701">
    <property type="component" value="Chromosome"/>
</dbReference>